<dbReference type="Proteomes" id="UP000887576">
    <property type="component" value="Unplaced"/>
</dbReference>
<evidence type="ECO:0000313" key="2">
    <source>
        <dbReference type="WBParaSite" id="JU765_v2.g7362.t1"/>
    </source>
</evidence>
<dbReference type="WBParaSite" id="JU765_v2.g7362.t1">
    <property type="protein sequence ID" value="JU765_v2.g7362.t1"/>
    <property type="gene ID" value="JU765_v2.g7362"/>
</dbReference>
<organism evidence="1 2">
    <name type="scientific">Panagrolaimus sp. JU765</name>
    <dbReference type="NCBI Taxonomy" id="591449"/>
    <lineage>
        <taxon>Eukaryota</taxon>
        <taxon>Metazoa</taxon>
        <taxon>Ecdysozoa</taxon>
        <taxon>Nematoda</taxon>
        <taxon>Chromadorea</taxon>
        <taxon>Rhabditida</taxon>
        <taxon>Tylenchina</taxon>
        <taxon>Panagrolaimomorpha</taxon>
        <taxon>Panagrolaimoidea</taxon>
        <taxon>Panagrolaimidae</taxon>
        <taxon>Panagrolaimus</taxon>
    </lineage>
</organism>
<name>A0AC34RIN6_9BILA</name>
<reference evidence="2" key="1">
    <citation type="submission" date="2022-11" db="UniProtKB">
        <authorList>
            <consortium name="WormBaseParasite"/>
        </authorList>
    </citation>
    <scope>IDENTIFICATION</scope>
</reference>
<accession>A0AC34RIN6</accession>
<proteinExistence type="predicted"/>
<evidence type="ECO:0000313" key="1">
    <source>
        <dbReference type="Proteomes" id="UP000887576"/>
    </source>
</evidence>
<sequence>MEVSGNLTPLLGSSLVRLDGMRLKQLQCEKVYQTIDKLASLSADCVHLQKPLTSCEKLFQSDNALYLAWEYDEARNVSILLGFLKVGHKKLFLYDRKMITYEGEFLCLLDFYVHFSHQRKGIGRQLFDHMLKSERVVPYQVPLDNPTVTLLAFMGKNYDLTDPIWQNTNFVVFPQLFDSERHQESSAPEGWSRPSTPRKIGNGSTETRWLNNAIPGHQSKGQLTGVPVDADTSTEGTLANRAHQARQRKCQLLSSNPLCFYQQKRPKQIYGAYILIIPLPPLSVSSNEKNQLRFRE</sequence>
<protein>
    <submittedName>
        <fullName evidence="2">Alpha-tubulin N-acetyltransferase</fullName>
    </submittedName>
</protein>